<dbReference type="GeneID" id="27713494"/>
<evidence type="ECO:0000313" key="5">
    <source>
        <dbReference type="Proteomes" id="UP000053411"/>
    </source>
</evidence>
<dbReference type="FunFam" id="3.40.50.720:FF:000084">
    <property type="entry name" value="Short-chain dehydrogenase reductase"/>
    <property type="match status" value="1"/>
</dbReference>
<evidence type="ECO:0000313" key="4">
    <source>
        <dbReference type="EMBL" id="KIX96482.1"/>
    </source>
</evidence>
<gene>
    <name evidence="4" type="ORF">Z520_07748</name>
</gene>
<dbReference type="AlphaFoldDB" id="A0A0D2JSN5"/>
<name>A0A0D2JSN5_9EURO</name>
<dbReference type="VEuPathDB" id="FungiDB:Z520_07748"/>
<dbReference type="PANTHER" id="PTHR24321:SF12">
    <property type="entry name" value="SHORT-CHAIN DEHYDROGENASE_REDUCTASE FAMILY, PUTATIVE (AFU_ORTHOLOGUE AFUA_5G14340)-RELATED"/>
    <property type="match status" value="1"/>
</dbReference>
<dbReference type="STRING" id="1442371.A0A0D2JSN5"/>
<dbReference type="SUPFAM" id="SSF51735">
    <property type="entry name" value="NAD(P)-binding Rossmann-fold domains"/>
    <property type="match status" value="1"/>
</dbReference>
<dbReference type="Proteomes" id="UP000053411">
    <property type="component" value="Unassembled WGS sequence"/>
</dbReference>
<reference evidence="4 5" key="1">
    <citation type="submission" date="2015-01" db="EMBL/GenBank/DDBJ databases">
        <title>The Genome Sequence of Fonsecaea multimorphosa CBS 102226.</title>
        <authorList>
            <consortium name="The Broad Institute Genomics Platform"/>
            <person name="Cuomo C."/>
            <person name="de Hoog S."/>
            <person name="Gorbushina A."/>
            <person name="Stielow B."/>
            <person name="Teixiera M."/>
            <person name="Abouelleil A."/>
            <person name="Chapman S.B."/>
            <person name="Priest M."/>
            <person name="Young S.K."/>
            <person name="Wortman J."/>
            <person name="Nusbaum C."/>
            <person name="Birren B."/>
        </authorList>
    </citation>
    <scope>NUCLEOTIDE SEQUENCE [LARGE SCALE GENOMIC DNA]</scope>
    <source>
        <strain evidence="4 5">CBS 102226</strain>
    </source>
</reference>
<proteinExistence type="inferred from homology"/>
<protein>
    <submittedName>
        <fullName evidence="4">Uncharacterized protein</fullName>
    </submittedName>
</protein>
<dbReference type="CDD" id="cd05233">
    <property type="entry name" value="SDR_c"/>
    <property type="match status" value="1"/>
</dbReference>
<dbReference type="PRINTS" id="PR00080">
    <property type="entry name" value="SDRFAMILY"/>
</dbReference>
<dbReference type="OrthoDB" id="5840532at2759"/>
<keyword evidence="3" id="KW-0560">Oxidoreductase</keyword>
<keyword evidence="5" id="KW-1185">Reference proteome</keyword>
<dbReference type="InterPro" id="IPR036291">
    <property type="entry name" value="NAD(P)-bd_dom_sf"/>
</dbReference>
<evidence type="ECO:0000256" key="2">
    <source>
        <dbReference type="ARBA" id="ARBA00022857"/>
    </source>
</evidence>
<organism evidence="4 5">
    <name type="scientific">Fonsecaea multimorphosa CBS 102226</name>
    <dbReference type="NCBI Taxonomy" id="1442371"/>
    <lineage>
        <taxon>Eukaryota</taxon>
        <taxon>Fungi</taxon>
        <taxon>Dikarya</taxon>
        <taxon>Ascomycota</taxon>
        <taxon>Pezizomycotina</taxon>
        <taxon>Eurotiomycetes</taxon>
        <taxon>Chaetothyriomycetidae</taxon>
        <taxon>Chaetothyriales</taxon>
        <taxon>Herpotrichiellaceae</taxon>
        <taxon>Fonsecaea</taxon>
    </lineage>
</organism>
<sequence>MADLLSGGTAVVTGAASGIGRATAIAYARDGCSNLLLGDLSVAGLEETRKLILDSYKEVKVEISLLDVADEEVVEQFFSKGVQTFGRVDFAANVAGYAHKAAPIHDLSESEYEKSYAVNQKGVFFCERAEIRQMLKQEPLPQFGYRGSIVNVTSLCATISINGLAAYSATKGGILGLTKTDALDYGPQNIRINAVAPGNTLTPMVVNAMPANHLDLFASMTPLRRNAVPEDIANAIVWLSSPRAAYITGISIPVDGGMNLQTGPP</sequence>
<dbReference type="PANTHER" id="PTHR24321">
    <property type="entry name" value="DEHYDROGENASES, SHORT CHAIN"/>
    <property type="match status" value="1"/>
</dbReference>
<keyword evidence="2" id="KW-0521">NADP</keyword>
<evidence type="ECO:0000256" key="3">
    <source>
        <dbReference type="ARBA" id="ARBA00023002"/>
    </source>
</evidence>
<dbReference type="Pfam" id="PF13561">
    <property type="entry name" value="adh_short_C2"/>
    <property type="match status" value="1"/>
</dbReference>
<accession>A0A0D2JSN5</accession>
<dbReference type="PRINTS" id="PR00081">
    <property type="entry name" value="GDHRDH"/>
</dbReference>
<comment type="similarity">
    <text evidence="1">Belongs to the short-chain dehydrogenases/reductases (SDR) family.</text>
</comment>
<dbReference type="EMBL" id="KN848077">
    <property type="protein sequence ID" value="KIX96482.1"/>
    <property type="molecule type" value="Genomic_DNA"/>
</dbReference>
<dbReference type="Gene3D" id="3.40.50.720">
    <property type="entry name" value="NAD(P)-binding Rossmann-like Domain"/>
    <property type="match status" value="1"/>
</dbReference>
<evidence type="ECO:0000256" key="1">
    <source>
        <dbReference type="ARBA" id="ARBA00006484"/>
    </source>
</evidence>
<dbReference type="InterPro" id="IPR002347">
    <property type="entry name" value="SDR_fam"/>
</dbReference>
<dbReference type="RefSeq" id="XP_016630605.1">
    <property type="nucleotide sequence ID" value="XM_016778245.1"/>
</dbReference>
<dbReference type="GO" id="GO:0016491">
    <property type="term" value="F:oxidoreductase activity"/>
    <property type="evidence" value="ECO:0007669"/>
    <property type="project" value="UniProtKB-KW"/>
</dbReference>